<dbReference type="RefSeq" id="WP_173222761.1">
    <property type="nucleotide sequence ID" value="NZ_CP048104.1"/>
</dbReference>
<dbReference type="InterPro" id="IPR048443">
    <property type="entry name" value="RqcP2_N"/>
</dbReference>
<dbReference type="KEGG" id="kpul:GXN76_09900"/>
<dbReference type="SUPFAM" id="SSF55174">
    <property type="entry name" value="Alpha-L RNA-binding motif"/>
    <property type="match status" value="1"/>
</dbReference>
<dbReference type="InterPro" id="IPR040591">
    <property type="entry name" value="RqcP2_RBD"/>
</dbReference>
<dbReference type="CDD" id="cd00165">
    <property type="entry name" value="S4"/>
    <property type="match status" value="1"/>
</dbReference>
<dbReference type="InterPro" id="IPR002942">
    <property type="entry name" value="S4_RNA-bd"/>
</dbReference>
<protein>
    <submittedName>
        <fullName evidence="3">RNA-binding protein</fullName>
    </submittedName>
</protein>
<gene>
    <name evidence="3" type="ORF">GXN76_09900</name>
</gene>
<organism evidence="3 4">
    <name type="scientific">Kroppenstedtia pulmonis</name>
    <dbReference type="NCBI Taxonomy" id="1380685"/>
    <lineage>
        <taxon>Bacteria</taxon>
        <taxon>Bacillati</taxon>
        <taxon>Bacillota</taxon>
        <taxon>Bacilli</taxon>
        <taxon>Bacillales</taxon>
        <taxon>Thermoactinomycetaceae</taxon>
        <taxon>Kroppenstedtia</taxon>
    </lineage>
</organism>
<evidence type="ECO:0000313" key="4">
    <source>
        <dbReference type="Proteomes" id="UP000503088"/>
    </source>
</evidence>
<dbReference type="Proteomes" id="UP000503088">
    <property type="component" value="Chromosome"/>
</dbReference>
<evidence type="ECO:0000256" key="1">
    <source>
        <dbReference type="PROSITE-ProRule" id="PRU00182"/>
    </source>
</evidence>
<dbReference type="GO" id="GO:0003723">
    <property type="term" value="F:RNA binding"/>
    <property type="evidence" value="ECO:0007669"/>
    <property type="project" value="UniProtKB-KW"/>
</dbReference>
<dbReference type="InterPro" id="IPR012677">
    <property type="entry name" value="Nucleotide-bd_a/b_plait_sf"/>
</dbReference>
<dbReference type="Gene3D" id="3.30.70.330">
    <property type="match status" value="1"/>
</dbReference>
<keyword evidence="4" id="KW-1185">Reference proteome</keyword>
<dbReference type="Pfam" id="PF21278">
    <property type="entry name" value="YlmH_1st"/>
    <property type="match status" value="1"/>
</dbReference>
<dbReference type="Gene3D" id="3.30.1370.160">
    <property type="match status" value="1"/>
</dbReference>
<feature type="domain" description="RNA-binding S4" evidence="2">
    <location>
        <begin position="181"/>
        <end position="241"/>
    </location>
</feature>
<keyword evidence="1" id="KW-0694">RNA-binding</keyword>
<accession>A0A7D4CG74</accession>
<evidence type="ECO:0000313" key="3">
    <source>
        <dbReference type="EMBL" id="QKG84754.1"/>
    </source>
</evidence>
<dbReference type="EMBL" id="CP048104">
    <property type="protein sequence ID" value="QKG84754.1"/>
    <property type="molecule type" value="Genomic_DNA"/>
</dbReference>
<dbReference type="AlphaFoldDB" id="A0A7D4CG74"/>
<evidence type="ECO:0000259" key="2">
    <source>
        <dbReference type="SMART" id="SM00363"/>
    </source>
</evidence>
<name>A0A7D4CG74_9BACL</name>
<dbReference type="PANTHER" id="PTHR13633:SF3">
    <property type="entry name" value="MITOCHONDRIAL TRANSCRIPTION RESCUE FACTOR 1"/>
    <property type="match status" value="1"/>
</dbReference>
<dbReference type="SMART" id="SM00363">
    <property type="entry name" value="S4"/>
    <property type="match status" value="1"/>
</dbReference>
<dbReference type="Pfam" id="PF17774">
    <property type="entry name" value="YlmH_RBD"/>
    <property type="match status" value="1"/>
</dbReference>
<dbReference type="PROSITE" id="PS50889">
    <property type="entry name" value="S4"/>
    <property type="match status" value="1"/>
</dbReference>
<sequence length="257" mass="29419">MTKKEELFRHFRMEERVLVDRVLDWMEQSSRRYQTVLTPFLNPREQKITETLVRRAPDLNLSFDGGFPDSERCRGRIDPPFIQSEEDHGLSFLYVKAHQTLRHPDVLGSLLGLGIKREALGDILSIADGCQLILAEEMEDFIRSQLNKVGNIPVQVTQLKRSDIIVPDRKTEDVTVSVASMRVDAIASEAFRLSRNKTVPMIRNGKCQVNWRITDNPAELAEEGDTLSLRGYGRVMIGEIQGRSKKGRLQLKIVRYI</sequence>
<dbReference type="PANTHER" id="PTHR13633">
    <property type="entry name" value="MITOCHONDRIAL TRANSCRIPTION RESCUE FACTOR 1"/>
    <property type="match status" value="1"/>
</dbReference>
<proteinExistence type="predicted"/>
<reference evidence="3 4" key="1">
    <citation type="submission" date="2020-01" db="EMBL/GenBank/DDBJ databases">
        <authorList>
            <person name="Gulvik C.A."/>
            <person name="Batra D.G."/>
        </authorList>
    </citation>
    <scope>NUCLEOTIDE SEQUENCE [LARGE SCALE GENOMIC DNA]</scope>
    <source>
        <strain evidence="3 4">W9323</strain>
    </source>
</reference>